<protein>
    <submittedName>
        <fullName evidence="2">Uncharacterized protein</fullName>
    </submittedName>
</protein>
<accession>A0A0C1Q3E7</accession>
<keyword evidence="3" id="KW-1185">Reference proteome</keyword>
<evidence type="ECO:0000313" key="3">
    <source>
        <dbReference type="Proteomes" id="UP000031397"/>
    </source>
</evidence>
<name>A0A0C1Q3E7_9LACO</name>
<evidence type="ECO:0000256" key="1">
    <source>
        <dbReference type="SAM" id="Phobius"/>
    </source>
</evidence>
<sequence length="51" mass="5863">MSFKKIVNWFLVAFWIVTFVVLAMGFSMVSMYMMVIGMLIHSLNCVLGDKL</sequence>
<proteinExistence type="predicted"/>
<comment type="caution">
    <text evidence="2">The sequence shown here is derived from an EMBL/GenBank/DDBJ whole genome shotgun (WGS) entry which is preliminary data.</text>
</comment>
<keyword evidence="1" id="KW-1133">Transmembrane helix</keyword>
<dbReference type="GeneID" id="74914041"/>
<organism evidence="2 3">
    <name type="scientific">Fructilactobacillus fructivorans</name>
    <dbReference type="NCBI Taxonomy" id="1614"/>
    <lineage>
        <taxon>Bacteria</taxon>
        <taxon>Bacillati</taxon>
        <taxon>Bacillota</taxon>
        <taxon>Bacilli</taxon>
        <taxon>Lactobacillales</taxon>
        <taxon>Lactobacillaceae</taxon>
        <taxon>Fructilactobacillus</taxon>
    </lineage>
</organism>
<reference evidence="2 3" key="1">
    <citation type="submission" date="2014-06" db="EMBL/GenBank/DDBJ databases">
        <title>Functional and comparative genomic analyses of the Drosophila gut microbiota identify candidate symbiosis factors.</title>
        <authorList>
            <person name="Newell P.D."/>
            <person name="Chaston J.M."/>
            <person name="Douglas A.E."/>
        </authorList>
    </citation>
    <scope>NUCLEOTIDE SEQUENCE [LARGE SCALE GENOMIC DNA]</scope>
    <source>
        <strain evidence="2 3">DmCS_002</strain>
    </source>
</reference>
<dbReference type="RefSeq" id="WP_010022242.1">
    <property type="nucleotide sequence ID" value="NZ_AZDS01000002.1"/>
</dbReference>
<evidence type="ECO:0000313" key="2">
    <source>
        <dbReference type="EMBL" id="KID42403.1"/>
    </source>
</evidence>
<keyword evidence="1" id="KW-0812">Transmembrane</keyword>
<dbReference type="PATRIC" id="fig|1614.7.peg.322"/>
<dbReference type="AlphaFoldDB" id="A0A0C1Q3E7"/>
<dbReference type="EMBL" id="JOJZ01000009">
    <property type="protein sequence ID" value="KID42403.1"/>
    <property type="molecule type" value="Genomic_DNA"/>
</dbReference>
<gene>
    <name evidence="2" type="ORF">LfDm3_0332</name>
</gene>
<dbReference type="Proteomes" id="UP000031397">
    <property type="component" value="Unassembled WGS sequence"/>
</dbReference>
<feature type="transmembrane region" description="Helical" evidence="1">
    <location>
        <begin position="6"/>
        <end position="29"/>
    </location>
</feature>
<keyword evidence="1" id="KW-0472">Membrane</keyword>